<feature type="region of interest" description="Disordered" evidence="1">
    <location>
        <begin position="28"/>
        <end position="115"/>
    </location>
</feature>
<accession>A0A4S4N6K3</accession>
<feature type="compositionally biased region" description="Acidic residues" evidence="1">
    <location>
        <begin position="75"/>
        <end position="84"/>
    </location>
</feature>
<dbReference type="AlphaFoldDB" id="A0A4S4N6K3"/>
<reference evidence="2 3" key="1">
    <citation type="submission" date="2019-02" db="EMBL/GenBank/DDBJ databases">
        <title>Genome sequencing of the rare red list fungi Antrodiella citrinella (Flaviporus citrinellus).</title>
        <authorList>
            <person name="Buettner E."/>
            <person name="Kellner H."/>
        </authorList>
    </citation>
    <scope>NUCLEOTIDE SEQUENCE [LARGE SCALE GENOMIC DNA]</scope>
    <source>
        <strain evidence="2 3">DSM 108506</strain>
    </source>
</reference>
<evidence type="ECO:0000256" key="1">
    <source>
        <dbReference type="SAM" id="MobiDB-lite"/>
    </source>
</evidence>
<dbReference type="Proteomes" id="UP000308730">
    <property type="component" value="Unassembled WGS sequence"/>
</dbReference>
<feature type="compositionally biased region" description="Polar residues" evidence="1">
    <location>
        <begin position="99"/>
        <end position="114"/>
    </location>
</feature>
<organism evidence="2 3">
    <name type="scientific">Antrodiella citrinella</name>
    <dbReference type="NCBI Taxonomy" id="2447956"/>
    <lineage>
        <taxon>Eukaryota</taxon>
        <taxon>Fungi</taxon>
        <taxon>Dikarya</taxon>
        <taxon>Basidiomycota</taxon>
        <taxon>Agaricomycotina</taxon>
        <taxon>Agaricomycetes</taxon>
        <taxon>Polyporales</taxon>
        <taxon>Steccherinaceae</taxon>
        <taxon>Antrodiella</taxon>
    </lineage>
</organism>
<keyword evidence="3" id="KW-1185">Reference proteome</keyword>
<name>A0A4S4N6K3_9APHY</name>
<evidence type="ECO:0000313" key="3">
    <source>
        <dbReference type="Proteomes" id="UP000308730"/>
    </source>
</evidence>
<comment type="caution">
    <text evidence="2">The sequence shown here is derived from an EMBL/GenBank/DDBJ whole genome shotgun (WGS) entry which is preliminary data.</text>
</comment>
<dbReference type="OrthoDB" id="1925287at2759"/>
<gene>
    <name evidence="2" type="ORF">EUX98_g2719</name>
</gene>
<feature type="compositionally biased region" description="Basic and acidic residues" evidence="1">
    <location>
        <begin position="48"/>
        <end position="66"/>
    </location>
</feature>
<dbReference type="EMBL" id="SGPM01000046">
    <property type="protein sequence ID" value="THH31460.1"/>
    <property type="molecule type" value="Genomic_DNA"/>
</dbReference>
<evidence type="ECO:0000313" key="2">
    <source>
        <dbReference type="EMBL" id="THH31460.1"/>
    </source>
</evidence>
<protein>
    <submittedName>
        <fullName evidence="2">Uncharacterized protein</fullName>
    </submittedName>
</protein>
<sequence length="195" mass="21067">MYETLIRPHQVDVVPSLPTIDTISAQLKQSEARREAKRLRQIANSKQARGEKRKREPKEDPARTDDDTGAAAMDVDVDVDEEEGSSAKKTKTETDAAVENQSETVIPAASSNSPAPVIDEPQVLSREQSPEPAVPTKISVSKAFPEVRGHTSYLTFALLLPQSAMTAAMATPLTDANGVLDTETVEMVKSKPADS</sequence>
<proteinExistence type="predicted"/>